<dbReference type="EMBL" id="JASCZI010000692">
    <property type="protein sequence ID" value="MED6113004.1"/>
    <property type="molecule type" value="Genomic_DNA"/>
</dbReference>
<proteinExistence type="predicted"/>
<evidence type="ECO:0000313" key="2">
    <source>
        <dbReference type="EMBL" id="MED6113004.1"/>
    </source>
</evidence>
<sequence>MNLGELEIKEITRPLYRMPVAVANSFVYLKMKIKTDYIVSMMFPYHRVIAIVFVVELCVQLQDVGGSSSNSNNIEFGRGIDINEGARMLSNRWASSPGFGPYVIQPGHSPPPRAPPFEDHRILHDSITNRDDHQAGLVNSNNGEKEEFISETQPPVV</sequence>
<name>A0ABU6QLZ9_9FABA</name>
<reference evidence="2 3" key="1">
    <citation type="journal article" date="2023" name="Plants (Basel)">
        <title>Bridging the Gap: Combining Genomics and Transcriptomics Approaches to Understand Stylosanthes scabra, an Orphan Legume from the Brazilian Caatinga.</title>
        <authorList>
            <person name="Ferreira-Neto J.R.C."/>
            <person name="da Silva M.D."/>
            <person name="Binneck E."/>
            <person name="de Melo N.F."/>
            <person name="da Silva R.H."/>
            <person name="de Melo A.L.T.M."/>
            <person name="Pandolfi V."/>
            <person name="Bustamante F.O."/>
            <person name="Brasileiro-Vidal A.C."/>
            <person name="Benko-Iseppon A.M."/>
        </authorList>
    </citation>
    <scope>NUCLEOTIDE SEQUENCE [LARGE SCALE GENOMIC DNA]</scope>
    <source>
        <tissue evidence="2">Leaves</tissue>
    </source>
</reference>
<protein>
    <submittedName>
        <fullName evidence="2">Uncharacterized protein</fullName>
    </submittedName>
</protein>
<gene>
    <name evidence="2" type="ORF">PIB30_066986</name>
</gene>
<accession>A0ABU6QLZ9</accession>
<evidence type="ECO:0000313" key="3">
    <source>
        <dbReference type="Proteomes" id="UP001341840"/>
    </source>
</evidence>
<comment type="caution">
    <text evidence="2">The sequence shown here is derived from an EMBL/GenBank/DDBJ whole genome shotgun (WGS) entry which is preliminary data.</text>
</comment>
<evidence type="ECO:0000256" key="1">
    <source>
        <dbReference type="SAM" id="MobiDB-lite"/>
    </source>
</evidence>
<feature type="region of interest" description="Disordered" evidence="1">
    <location>
        <begin position="130"/>
        <end position="157"/>
    </location>
</feature>
<organism evidence="2 3">
    <name type="scientific">Stylosanthes scabra</name>
    <dbReference type="NCBI Taxonomy" id="79078"/>
    <lineage>
        <taxon>Eukaryota</taxon>
        <taxon>Viridiplantae</taxon>
        <taxon>Streptophyta</taxon>
        <taxon>Embryophyta</taxon>
        <taxon>Tracheophyta</taxon>
        <taxon>Spermatophyta</taxon>
        <taxon>Magnoliopsida</taxon>
        <taxon>eudicotyledons</taxon>
        <taxon>Gunneridae</taxon>
        <taxon>Pentapetalae</taxon>
        <taxon>rosids</taxon>
        <taxon>fabids</taxon>
        <taxon>Fabales</taxon>
        <taxon>Fabaceae</taxon>
        <taxon>Papilionoideae</taxon>
        <taxon>50 kb inversion clade</taxon>
        <taxon>dalbergioids sensu lato</taxon>
        <taxon>Dalbergieae</taxon>
        <taxon>Pterocarpus clade</taxon>
        <taxon>Stylosanthes</taxon>
    </lineage>
</organism>
<dbReference type="Proteomes" id="UP001341840">
    <property type="component" value="Unassembled WGS sequence"/>
</dbReference>
<keyword evidence="3" id="KW-1185">Reference proteome</keyword>